<evidence type="ECO:0000256" key="7">
    <source>
        <dbReference type="ARBA" id="ARBA00022723"/>
    </source>
</evidence>
<dbReference type="NCBIfam" id="NF006883">
    <property type="entry name" value="PRK09375.2-4"/>
    <property type="match status" value="1"/>
</dbReference>
<dbReference type="AlphaFoldDB" id="A0A4Q1SF79"/>
<accession>A0A4Q1SF79</accession>
<dbReference type="GO" id="GO:0046872">
    <property type="term" value="F:metal ion binding"/>
    <property type="evidence" value="ECO:0007669"/>
    <property type="project" value="UniProtKB-KW"/>
</dbReference>
<evidence type="ECO:0000313" key="11">
    <source>
        <dbReference type="EMBL" id="RXS95767.1"/>
    </source>
</evidence>
<keyword evidence="7 10" id="KW-0479">Metal-binding</keyword>
<dbReference type="PANTHER" id="PTHR30573">
    <property type="entry name" value="QUINOLINATE SYNTHETASE A"/>
    <property type="match status" value="1"/>
</dbReference>
<gene>
    <name evidence="10 11" type="primary">nadA</name>
    <name evidence="11" type="ORF">ESZ00_13205</name>
</gene>
<evidence type="ECO:0000256" key="3">
    <source>
        <dbReference type="ARBA" id="ARBA00022485"/>
    </source>
</evidence>
<evidence type="ECO:0000256" key="10">
    <source>
        <dbReference type="HAMAP-Rule" id="MF_00569"/>
    </source>
</evidence>
<proteinExistence type="inferred from homology"/>
<dbReference type="PANTHER" id="PTHR30573:SF0">
    <property type="entry name" value="QUINOLINATE SYNTHASE, CHLOROPLASTIC"/>
    <property type="match status" value="1"/>
</dbReference>
<evidence type="ECO:0000256" key="6">
    <source>
        <dbReference type="ARBA" id="ARBA00022679"/>
    </source>
</evidence>
<evidence type="ECO:0000256" key="4">
    <source>
        <dbReference type="ARBA" id="ARBA00022490"/>
    </source>
</evidence>
<evidence type="ECO:0000256" key="5">
    <source>
        <dbReference type="ARBA" id="ARBA00022642"/>
    </source>
</evidence>
<organism evidence="11 12">
    <name type="scientific">Silvibacterium dinghuense</name>
    <dbReference type="NCBI Taxonomy" id="1560006"/>
    <lineage>
        <taxon>Bacteria</taxon>
        <taxon>Pseudomonadati</taxon>
        <taxon>Acidobacteriota</taxon>
        <taxon>Terriglobia</taxon>
        <taxon>Terriglobales</taxon>
        <taxon>Acidobacteriaceae</taxon>
        <taxon>Silvibacterium</taxon>
    </lineage>
</organism>
<dbReference type="GO" id="GO:0008987">
    <property type="term" value="F:quinolinate synthetase A activity"/>
    <property type="evidence" value="ECO:0007669"/>
    <property type="project" value="UniProtKB-UniRule"/>
</dbReference>
<comment type="subcellular location">
    <subcellularLocation>
        <location evidence="10">Cytoplasm</location>
    </subcellularLocation>
</comment>
<evidence type="ECO:0000256" key="2">
    <source>
        <dbReference type="ARBA" id="ARBA00012669"/>
    </source>
</evidence>
<dbReference type="EMBL" id="SDMK01000002">
    <property type="protein sequence ID" value="RXS95767.1"/>
    <property type="molecule type" value="Genomic_DNA"/>
</dbReference>
<feature type="binding site" evidence="10">
    <location>
        <position position="78"/>
    </location>
    <ligand>
        <name>iminosuccinate</name>
        <dbReference type="ChEBI" id="CHEBI:77875"/>
    </ligand>
</feature>
<keyword evidence="5 10" id="KW-0662">Pyridine nucleotide biosynthesis</keyword>
<evidence type="ECO:0000256" key="9">
    <source>
        <dbReference type="ARBA" id="ARBA00023014"/>
    </source>
</evidence>
<dbReference type="Gene3D" id="3.40.50.10800">
    <property type="entry name" value="NadA-like"/>
    <property type="match status" value="3"/>
</dbReference>
<dbReference type="OrthoDB" id="9801204at2"/>
<protein>
    <recommendedName>
        <fullName evidence="2 10">Quinolinate synthase</fullName>
        <ecNumber evidence="2 10">2.5.1.72</ecNumber>
    </recommendedName>
</protein>
<dbReference type="EC" id="2.5.1.72" evidence="2 10"/>
<name>A0A4Q1SF79_9BACT</name>
<comment type="pathway">
    <text evidence="1 10">Cofactor biosynthesis; NAD(+) biosynthesis; quinolinate from iminoaspartate: step 1/1.</text>
</comment>
<keyword evidence="8 10" id="KW-0408">Iron</keyword>
<keyword evidence="6 10" id="KW-0808">Transferase</keyword>
<feature type="binding site" evidence="10">
    <location>
        <begin position="283"/>
        <end position="285"/>
    </location>
    <ligand>
        <name>iminosuccinate</name>
        <dbReference type="ChEBI" id="CHEBI:77875"/>
    </ligand>
</feature>
<dbReference type="GO" id="GO:0034628">
    <property type="term" value="P:'de novo' NAD+ biosynthetic process from L-aspartate"/>
    <property type="evidence" value="ECO:0007669"/>
    <property type="project" value="TreeGrafter"/>
</dbReference>
<evidence type="ECO:0000313" key="12">
    <source>
        <dbReference type="Proteomes" id="UP000290253"/>
    </source>
</evidence>
<dbReference type="InterPro" id="IPR003473">
    <property type="entry name" value="NadA"/>
</dbReference>
<comment type="catalytic activity">
    <reaction evidence="10">
        <text>iminosuccinate + dihydroxyacetone phosphate = quinolinate + phosphate + 2 H2O + H(+)</text>
        <dbReference type="Rhea" id="RHEA:25888"/>
        <dbReference type="ChEBI" id="CHEBI:15377"/>
        <dbReference type="ChEBI" id="CHEBI:15378"/>
        <dbReference type="ChEBI" id="CHEBI:29959"/>
        <dbReference type="ChEBI" id="CHEBI:43474"/>
        <dbReference type="ChEBI" id="CHEBI:57642"/>
        <dbReference type="ChEBI" id="CHEBI:77875"/>
        <dbReference type="EC" id="2.5.1.72"/>
    </reaction>
</comment>
<keyword evidence="3 10" id="KW-0004">4Fe-4S</keyword>
<comment type="caution">
    <text evidence="11">The sequence shown here is derived from an EMBL/GenBank/DDBJ whole genome shotgun (WGS) entry which is preliminary data.</text>
</comment>
<feature type="binding site" evidence="10">
    <location>
        <position position="300"/>
    </location>
    <ligand>
        <name>iminosuccinate</name>
        <dbReference type="ChEBI" id="CHEBI:77875"/>
    </ligand>
</feature>
<evidence type="ECO:0000256" key="1">
    <source>
        <dbReference type="ARBA" id="ARBA00005065"/>
    </source>
</evidence>
<feature type="binding site" evidence="10">
    <location>
        <position position="349"/>
    </location>
    <ligand>
        <name>[4Fe-4S] cluster</name>
        <dbReference type="ChEBI" id="CHEBI:49883"/>
    </ligand>
</feature>
<keyword evidence="12" id="KW-1185">Reference proteome</keyword>
<dbReference type="InterPro" id="IPR036094">
    <property type="entry name" value="NadA_sf"/>
</dbReference>
<comment type="function">
    <text evidence="10">Catalyzes the condensation of iminoaspartate with dihydroxyacetone phosphate to form quinolinate.</text>
</comment>
<feature type="binding site" evidence="10">
    <location>
        <position position="130"/>
    </location>
    <ligand>
        <name>[4Fe-4S] cluster</name>
        <dbReference type="ChEBI" id="CHEBI:49883"/>
    </ligand>
</feature>
<dbReference type="InterPro" id="IPR023515">
    <property type="entry name" value="Quinolinate_synth_A_type3"/>
</dbReference>
<comment type="cofactor">
    <cofactor evidence="10">
        <name>[4Fe-4S] cluster</name>
        <dbReference type="ChEBI" id="CHEBI:49883"/>
    </cofactor>
    <text evidence="10">Binds 1 [4Fe-4S] cluster per subunit.</text>
</comment>
<feature type="binding site" evidence="10">
    <location>
        <position position="188"/>
    </location>
    <ligand>
        <name>iminosuccinate</name>
        <dbReference type="ChEBI" id="CHEBI:77875"/>
    </ligand>
</feature>
<dbReference type="Proteomes" id="UP000290253">
    <property type="component" value="Unassembled WGS sequence"/>
</dbReference>
<keyword evidence="4 10" id="KW-0963">Cytoplasm</keyword>
<reference evidence="11 12" key="1">
    <citation type="journal article" date="2016" name="Int. J. Syst. Evol. Microbiol.">
        <title>Acidipila dinghuensis sp. nov., an acidobacterium isolated from forest soil.</title>
        <authorList>
            <person name="Jiang Y.W."/>
            <person name="Wang J."/>
            <person name="Chen M.H."/>
            <person name="Lv Y.Y."/>
            <person name="Qiu L.H."/>
        </authorList>
    </citation>
    <scope>NUCLEOTIDE SEQUENCE [LARGE SCALE GENOMIC DNA]</scope>
    <source>
        <strain evidence="11 12">DHOF10</strain>
    </source>
</reference>
<dbReference type="SUPFAM" id="SSF142754">
    <property type="entry name" value="NadA-like"/>
    <property type="match status" value="1"/>
</dbReference>
<feature type="binding site" evidence="10">
    <location>
        <position position="61"/>
    </location>
    <ligand>
        <name>iminosuccinate</name>
        <dbReference type="ChEBI" id="CHEBI:77875"/>
    </ligand>
</feature>
<dbReference type="HAMAP" id="MF_00569">
    <property type="entry name" value="NadA_type3"/>
    <property type="match status" value="1"/>
</dbReference>
<dbReference type="GO" id="GO:0005829">
    <property type="term" value="C:cytosol"/>
    <property type="evidence" value="ECO:0007669"/>
    <property type="project" value="TreeGrafter"/>
</dbReference>
<feature type="binding site" evidence="10">
    <location>
        <begin position="167"/>
        <end position="169"/>
    </location>
    <ligand>
        <name>iminosuccinate</name>
        <dbReference type="ChEBI" id="CHEBI:77875"/>
    </ligand>
</feature>
<dbReference type="GO" id="GO:0051539">
    <property type="term" value="F:4 iron, 4 sulfur cluster binding"/>
    <property type="evidence" value="ECO:0007669"/>
    <property type="project" value="UniProtKB-KW"/>
</dbReference>
<comment type="similarity">
    <text evidence="10">Belongs to the quinolinate synthase family. Type 3 subfamily.</text>
</comment>
<feature type="binding site" evidence="10">
    <location>
        <position position="257"/>
    </location>
    <ligand>
        <name>[4Fe-4S] cluster</name>
        <dbReference type="ChEBI" id="CHEBI:49883"/>
    </ligand>
</feature>
<dbReference type="Pfam" id="PF02445">
    <property type="entry name" value="NadA"/>
    <property type="match status" value="1"/>
</dbReference>
<keyword evidence="9 10" id="KW-0411">Iron-sulfur</keyword>
<sequence>MALSVLELEVPVVDPQAELSPAAESESCSLENYLQLPDHSMDERIAAARKKLGASTIILGHHYQRDEVIRFADYTGDSYKLSKIASETSADYLVFCGVHFMAESADVLGRDAAEGRAGQQVILPDLNAGCSMADMAEISQVEDCWDSLRRAGLGAESGEGSILPLTYMNSTAAIKAFCGERGGLVCTSSNARGAFEWAFARAEKILFLPDQHLGRNTAFAMGIPMSEMVVYDPYQINGGITPDRLKAAKVILWKGHCSVHQRFLPQHVDQVRAKYPGIQVIVHPECRWEVCQKADTLGSTERLIQLVSQAPEGSMFAIGTEIHLVNRLAKEFAPKGKKIITLDDTGCLCTTMYRISPQHLAWTLENLLEGRVVNHIKVREDVKHWARVALARMLEVKA</sequence>
<dbReference type="UniPathway" id="UPA00253">
    <property type="reaction ID" value="UER00327"/>
</dbReference>
<evidence type="ECO:0000256" key="8">
    <source>
        <dbReference type="ARBA" id="ARBA00023004"/>
    </source>
</evidence>
<dbReference type="NCBIfam" id="TIGR00550">
    <property type="entry name" value="nadA"/>
    <property type="match status" value="1"/>
</dbReference>